<dbReference type="SUPFAM" id="SSF51316">
    <property type="entry name" value="Mss4-like"/>
    <property type="match status" value="1"/>
</dbReference>
<dbReference type="InterPro" id="IPR011057">
    <property type="entry name" value="Mss4-like_sf"/>
</dbReference>
<reference evidence="8" key="1">
    <citation type="submission" date="2016-12" db="EMBL/GenBank/DDBJ databases">
        <authorList>
            <person name="Gaudriault S."/>
        </authorList>
    </citation>
    <scope>NUCLEOTIDE SEQUENCE [LARGE SCALE GENOMIC DNA]</scope>
    <source>
        <strain evidence="8">HGB1681 (deposited as PTA-6826 in the American Type Culture Collection)</strain>
    </source>
</reference>
<dbReference type="AlphaFoldDB" id="A0A1N6MTH4"/>
<evidence type="ECO:0000313" key="7">
    <source>
        <dbReference type="EMBL" id="SIP72121.1"/>
    </source>
</evidence>
<evidence type="ECO:0000256" key="3">
    <source>
        <dbReference type="ARBA" id="ARBA00022833"/>
    </source>
</evidence>
<feature type="domain" description="CENP-V/GFA" evidence="5">
    <location>
        <begin position="6"/>
        <end position="121"/>
    </location>
</feature>
<evidence type="ECO:0000313" key="6">
    <source>
        <dbReference type="EMBL" id="PHM35720.1"/>
    </source>
</evidence>
<dbReference type="Pfam" id="PF04828">
    <property type="entry name" value="GFA"/>
    <property type="match status" value="1"/>
</dbReference>
<keyword evidence="9" id="KW-1185">Reference proteome</keyword>
<keyword evidence="4" id="KW-0456">Lyase</keyword>
<reference evidence="6 9" key="3">
    <citation type="journal article" date="2017" name="Nat. Microbiol.">
        <title>Natural product diversity associated with the nematode symbionts Photorhabdus and Xenorhabdus.</title>
        <authorList>
            <person name="Tobias N.J."/>
            <person name="Wolff H."/>
            <person name="Djahanschiri B."/>
            <person name="Grundmann F."/>
            <person name="Kronenwerth M."/>
            <person name="Shi Y.M."/>
            <person name="Simonyi S."/>
            <person name="Grun P."/>
            <person name="Shapiro-Ilan D."/>
            <person name="Pidot S.J."/>
            <person name="Stinear T.P."/>
            <person name="Ebersberger I."/>
            <person name="Bode H.B."/>
        </authorList>
    </citation>
    <scope>NUCLEOTIDE SEQUENCE [LARGE SCALE GENOMIC DNA]</scope>
    <source>
        <strain evidence="6 9">DSM 16336</strain>
    </source>
</reference>
<dbReference type="GO" id="GO:0016846">
    <property type="term" value="F:carbon-sulfur lyase activity"/>
    <property type="evidence" value="ECO:0007669"/>
    <property type="project" value="InterPro"/>
</dbReference>
<evidence type="ECO:0000259" key="5">
    <source>
        <dbReference type="PROSITE" id="PS51891"/>
    </source>
</evidence>
<evidence type="ECO:0000313" key="8">
    <source>
        <dbReference type="Proteomes" id="UP000196435"/>
    </source>
</evidence>
<dbReference type="PANTHER" id="PTHR33337">
    <property type="entry name" value="GFA DOMAIN-CONTAINING PROTEIN"/>
    <property type="match status" value="1"/>
</dbReference>
<dbReference type="Gene3D" id="3.90.1590.10">
    <property type="entry name" value="glutathione-dependent formaldehyde- activating enzyme (gfa)"/>
    <property type="match status" value="1"/>
</dbReference>
<organism evidence="7 8">
    <name type="scientific">Xenorhabdus innexi</name>
    <dbReference type="NCBI Taxonomy" id="290109"/>
    <lineage>
        <taxon>Bacteria</taxon>
        <taxon>Pseudomonadati</taxon>
        <taxon>Pseudomonadota</taxon>
        <taxon>Gammaproteobacteria</taxon>
        <taxon>Enterobacterales</taxon>
        <taxon>Morganellaceae</taxon>
        <taxon>Xenorhabdus</taxon>
    </lineage>
</organism>
<accession>A0A1N6MTH4</accession>
<dbReference type="Proteomes" id="UP000196435">
    <property type="component" value="Unassembled WGS sequence"/>
</dbReference>
<dbReference type="PROSITE" id="PS51891">
    <property type="entry name" value="CENP_V_GFA"/>
    <property type="match status" value="1"/>
</dbReference>
<keyword evidence="3" id="KW-0862">Zinc</keyword>
<evidence type="ECO:0000256" key="2">
    <source>
        <dbReference type="ARBA" id="ARBA00022723"/>
    </source>
</evidence>
<gene>
    <name evidence="6" type="ORF">Xinn_02170</name>
    <name evidence="7" type="ORF">XIS1_1350026</name>
</gene>
<dbReference type="Proteomes" id="UP000224871">
    <property type="component" value="Unassembled WGS sequence"/>
</dbReference>
<comment type="similarity">
    <text evidence="1">Belongs to the Gfa family.</text>
</comment>
<evidence type="ECO:0000256" key="1">
    <source>
        <dbReference type="ARBA" id="ARBA00005495"/>
    </source>
</evidence>
<protein>
    <submittedName>
        <fullName evidence="6">Ribulose phosphate epimerase</fullName>
    </submittedName>
</protein>
<dbReference type="PANTHER" id="PTHR33337:SF40">
    <property type="entry name" value="CENP-V_GFA DOMAIN-CONTAINING PROTEIN-RELATED"/>
    <property type="match status" value="1"/>
</dbReference>
<reference evidence="7" key="2">
    <citation type="submission" date="2016-12" db="EMBL/GenBank/DDBJ databases">
        <authorList>
            <person name="Song W.-J."/>
            <person name="Kurnit D.M."/>
        </authorList>
    </citation>
    <scope>NUCLEOTIDE SEQUENCE [LARGE SCALE GENOMIC DNA]</scope>
    <source>
        <strain evidence="7">HGB1681</strain>
    </source>
</reference>
<name>A0A1N6MTH4_9GAMM</name>
<dbReference type="OrthoDB" id="7765631at2"/>
<sequence>MTEYEYQGGCLCGNIRFIAKGLPNNPHTCSCTMCQKHSGALTLCWVEFPKDSVQWVGKGGVPSLYRSSDYSSRAFCSHCGSSLGAIDEGPTIGLILGNFDHHESKELIPMSHSYPLSPTEI</sequence>
<dbReference type="InterPro" id="IPR006913">
    <property type="entry name" value="CENP-V/GFA"/>
</dbReference>
<proteinExistence type="inferred from homology"/>
<dbReference type="EMBL" id="FTLG01000041">
    <property type="protein sequence ID" value="SIP72121.1"/>
    <property type="molecule type" value="Genomic_DNA"/>
</dbReference>
<evidence type="ECO:0000313" key="9">
    <source>
        <dbReference type="Proteomes" id="UP000224871"/>
    </source>
</evidence>
<dbReference type="EMBL" id="NIBU01000022">
    <property type="protein sequence ID" value="PHM35720.1"/>
    <property type="molecule type" value="Genomic_DNA"/>
</dbReference>
<dbReference type="RefSeq" id="WP_086955354.1">
    <property type="nucleotide sequence ID" value="NZ_CAWNQC010000135.1"/>
</dbReference>
<evidence type="ECO:0000256" key="4">
    <source>
        <dbReference type="ARBA" id="ARBA00023239"/>
    </source>
</evidence>
<keyword evidence="2" id="KW-0479">Metal-binding</keyword>
<dbReference type="GO" id="GO:0046872">
    <property type="term" value="F:metal ion binding"/>
    <property type="evidence" value="ECO:0007669"/>
    <property type="project" value="UniProtKB-KW"/>
</dbReference>